<reference evidence="1 2" key="1">
    <citation type="journal article" date="2019" name="Int. J. Syst. Evol. Microbiol.">
        <title>The Global Catalogue of Microorganisms (GCM) 10K type strain sequencing project: providing services to taxonomists for standard genome sequencing and annotation.</title>
        <authorList>
            <consortium name="The Broad Institute Genomics Platform"/>
            <consortium name="The Broad Institute Genome Sequencing Center for Infectious Disease"/>
            <person name="Wu L."/>
            <person name="Ma J."/>
        </authorList>
    </citation>
    <scope>NUCLEOTIDE SEQUENCE [LARGE SCALE GENOMIC DNA]</scope>
    <source>
        <strain evidence="1 2">JCM 16083</strain>
    </source>
</reference>
<dbReference type="Proteomes" id="UP001501126">
    <property type="component" value="Unassembled WGS sequence"/>
</dbReference>
<organism evidence="1 2">
    <name type="scientific">Wandonia haliotis</name>
    <dbReference type="NCBI Taxonomy" id="574963"/>
    <lineage>
        <taxon>Bacteria</taxon>
        <taxon>Pseudomonadati</taxon>
        <taxon>Bacteroidota</taxon>
        <taxon>Flavobacteriia</taxon>
        <taxon>Flavobacteriales</taxon>
        <taxon>Crocinitomicaceae</taxon>
        <taxon>Wandonia</taxon>
    </lineage>
</organism>
<evidence type="ECO:0008006" key="3">
    <source>
        <dbReference type="Google" id="ProtNLM"/>
    </source>
</evidence>
<evidence type="ECO:0000313" key="2">
    <source>
        <dbReference type="Proteomes" id="UP001501126"/>
    </source>
</evidence>
<dbReference type="EMBL" id="BAAAFH010000011">
    <property type="protein sequence ID" value="GAA0875780.1"/>
    <property type="molecule type" value="Genomic_DNA"/>
</dbReference>
<protein>
    <recommendedName>
        <fullName evidence="3">Lipoprotein</fullName>
    </recommendedName>
</protein>
<accession>A0ABN1MRK7</accession>
<name>A0ABN1MRK7_9FLAO</name>
<gene>
    <name evidence="1" type="ORF">GCM10009118_21890</name>
</gene>
<proteinExistence type="predicted"/>
<sequence length="251" mass="29254">MQQAEKMKIITTIFTILVFSSCVDSRKSIQEKPKIELELVDEIFIKKELYGTDSIRLNKEQIELFAKEWNNTKSLGFYKMRPEFWIFVKLKNDVIRKFRVNGDLIKEQGDWAFSTGDSLLINSFWIPTYSFPKPENYTPLSFIKFVSQSIDNDPSKSCLGMSMTNEFPEGWVKEEHLEDLFELLDSKEECGCFLNPLSSYIPTGKAEIGGYARIFLKSFKDEEKVDLGLYSCPKVAQNINEELKEWLNKRK</sequence>
<comment type="caution">
    <text evidence="1">The sequence shown here is derived from an EMBL/GenBank/DDBJ whole genome shotgun (WGS) entry which is preliminary data.</text>
</comment>
<evidence type="ECO:0000313" key="1">
    <source>
        <dbReference type="EMBL" id="GAA0875780.1"/>
    </source>
</evidence>
<dbReference type="PROSITE" id="PS51257">
    <property type="entry name" value="PROKAR_LIPOPROTEIN"/>
    <property type="match status" value="1"/>
</dbReference>
<keyword evidence="2" id="KW-1185">Reference proteome</keyword>